<evidence type="ECO:0000313" key="2">
    <source>
        <dbReference type="EMBL" id="GGQ97453.1"/>
    </source>
</evidence>
<evidence type="ECO:0000313" key="3">
    <source>
        <dbReference type="Proteomes" id="UP000603865"/>
    </source>
</evidence>
<sequence length="549" mass="57888">MKKLLLISMFLGATSAFSSATAASTLLSNMPSGALATFETNHMSAAIDRANGLLNSAMKAMGGKNAQMSDMNDMLSLVMPALKGSVGTEGVLGVFAVSGKHGTFEPGVLAVTRLNADARALLKSTMPAAKKPARVGAYTFVRQDDMFVGMSQNLAYASSDKNLLMSYLGRLSGKAAPRLEKAPAYAVPMNAVGAQELRAYFNFSAIAKVIRSQFATIGFPRLAAPVVDAIDTLGQVGAGISTNAAGLSGTSALAANPRSADKTLYSILTHTTDAFNVQSVIPANAESVTVSACDPLTNEYAARWLTRLDLFDPTGFLSDTQLAHNLEVQGRYLGDECAQVTLAGGMKASLSGGTMNHSVTYQKVIDEDAARAHMQDFAASVNTSLQAAVKATRSQLGRLGGLDPELGTQLGSLNSSLSDLAHLNFVYDFKDGYLVTAFSQKALDSAMQATSFLADAPDFQAQNFALSGGGFQFSRPAATPYTKTDLLRLFQAAAARSNLGAMYDKKTQQMLQPIAAVLTDVLNRYGGSSSQTSATENLLVTKSNINFKW</sequence>
<dbReference type="RefSeq" id="WP_189088150.1">
    <property type="nucleotide sequence ID" value="NZ_BMQL01000002.1"/>
</dbReference>
<gene>
    <name evidence="2" type="ORF">GCM10008957_07320</name>
</gene>
<dbReference type="Proteomes" id="UP000603865">
    <property type="component" value="Unassembled WGS sequence"/>
</dbReference>
<dbReference type="AlphaFoldDB" id="A0A918BZC0"/>
<proteinExistence type="predicted"/>
<keyword evidence="3" id="KW-1185">Reference proteome</keyword>
<reference evidence="2" key="1">
    <citation type="journal article" date="2014" name="Int. J. Syst. Evol. Microbiol.">
        <title>Complete genome sequence of Corynebacterium casei LMG S-19264T (=DSM 44701T), isolated from a smear-ripened cheese.</title>
        <authorList>
            <consortium name="US DOE Joint Genome Institute (JGI-PGF)"/>
            <person name="Walter F."/>
            <person name="Albersmeier A."/>
            <person name="Kalinowski J."/>
            <person name="Ruckert C."/>
        </authorList>
    </citation>
    <scope>NUCLEOTIDE SEQUENCE</scope>
    <source>
        <strain evidence="2">JCM 31311</strain>
    </source>
</reference>
<accession>A0A918BZC0</accession>
<feature type="chain" id="PRO_5037893317" evidence="1">
    <location>
        <begin position="23"/>
        <end position="549"/>
    </location>
</feature>
<keyword evidence="1" id="KW-0732">Signal</keyword>
<feature type="signal peptide" evidence="1">
    <location>
        <begin position="1"/>
        <end position="22"/>
    </location>
</feature>
<protein>
    <submittedName>
        <fullName evidence="2">Uncharacterized protein</fullName>
    </submittedName>
</protein>
<reference evidence="2" key="2">
    <citation type="submission" date="2020-09" db="EMBL/GenBank/DDBJ databases">
        <authorList>
            <person name="Sun Q."/>
            <person name="Ohkuma M."/>
        </authorList>
    </citation>
    <scope>NUCLEOTIDE SEQUENCE</scope>
    <source>
        <strain evidence="2">JCM 31311</strain>
    </source>
</reference>
<name>A0A918BZC0_9DEIO</name>
<evidence type="ECO:0000256" key="1">
    <source>
        <dbReference type="SAM" id="SignalP"/>
    </source>
</evidence>
<comment type="caution">
    <text evidence="2">The sequence shown here is derived from an EMBL/GenBank/DDBJ whole genome shotgun (WGS) entry which is preliminary data.</text>
</comment>
<organism evidence="2 3">
    <name type="scientific">Deinococcus ruber</name>
    <dbReference type="NCBI Taxonomy" id="1848197"/>
    <lineage>
        <taxon>Bacteria</taxon>
        <taxon>Thermotogati</taxon>
        <taxon>Deinococcota</taxon>
        <taxon>Deinococci</taxon>
        <taxon>Deinococcales</taxon>
        <taxon>Deinococcaceae</taxon>
        <taxon>Deinococcus</taxon>
    </lineage>
</organism>
<dbReference type="EMBL" id="BMQL01000002">
    <property type="protein sequence ID" value="GGQ97453.1"/>
    <property type="molecule type" value="Genomic_DNA"/>
</dbReference>